<dbReference type="InterPro" id="IPR027417">
    <property type="entry name" value="P-loop_NTPase"/>
</dbReference>
<evidence type="ECO:0000313" key="10">
    <source>
        <dbReference type="Proteomes" id="UP000009022"/>
    </source>
</evidence>
<feature type="domain" description="UTP25 C-terminal" evidence="7">
    <location>
        <begin position="561"/>
        <end position="714"/>
    </location>
</feature>
<evidence type="ECO:0000313" key="9">
    <source>
        <dbReference type="EMBL" id="EDV23779.1"/>
    </source>
</evidence>
<dbReference type="GO" id="GO:0032040">
    <property type="term" value="C:small-subunit processome"/>
    <property type="evidence" value="ECO:0000318"/>
    <property type="project" value="GO_Central"/>
</dbReference>
<feature type="compositionally biased region" description="Basic and acidic residues" evidence="6">
    <location>
        <begin position="42"/>
        <end position="54"/>
    </location>
</feature>
<protein>
    <recommendedName>
        <fullName evidence="4">U3 small nucleolar RNA-associated protein 25 homolog</fullName>
    </recommendedName>
    <alternativeName>
        <fullName evidence="5">UTP25 small subunit processor component</fullName>
    </alternativeName>
</protein>
<name>B3RZ47_TRIAD</name>
<dbReference type="KEGG" id="tad:TRIADDRAFT_57324"/>
<dbReference type="InterPro" id="IPR053939">
    <property type="entry name" value="UTP25_C"/>
</dbReference>
<feature type="compositionally biased region" description="Acidic residues" evidence="6">
    <location>
        <begin position="170"/>
        <end position="189"/>
    </location>
</feature>
<dbReference type="FunCoup" id="B3RZ47">
    <property type="interactions" value="2521"/>
</dbReference>
<dbReference type="PANTHER" id="PTHR12933">
    <property type="entry name" value="ORF PROTEIN-RELATED"/>
    <property type="match status" value="1"/>
</dbReference>
<dbReference type="Pfam" id="PF06862">
    <property type="entry name" value="Utp25_C"/>
    <property type="match status" value="1"/>
</dbReference>
<dbReference type="InterPro" id="IPR010678">
    <property type="entry name" value="UTP25"/>
</dbReference>
<keyword evidence="3" id="KW-0539">Nucleus</keyword>
<evidence type="ECO:0000256" key="1">
    <source>
        <dbReference type="ARBA" id="ARBA00004604"/>
    </source>
</evidence>
<feature type="domain" description="UTP25 NTP hydrolase-like" evidence="8">
    <location>
        <begin position="313"/>
        <end position="542"/>
    </location>
</feature>
<dbReference type="SUPFAM" id="SSF52540">
    <property type="entry name" value="P-loop containing nucleoside triphosphate hydrolases"/>
    <property type="match status" value="1"/>
</dbReference>
<evidence type="ECO:0000259" key="8">
    <source>
        <dbReference type="Pfam" id="PF22916"/>
    </source>
</evidence>
<comment type="subcellular location">
    <subcellularLocation>
        <location evidence="1">Nucleus</location>
        <location evidence="1">Nucleolus</location>
    </subcellularLocation>
</comment>
<dbReference type="Pfam" id="PF22916">
    <property type="entry name" value="UTP25_NTPase-like"/>
    <property type="match status" value="1"/>
</dbReference>
<sequence>MGRNWKKKRSTRVGDIRKQLSKSEKKHLYEFGELHPAVEEKLKGKTNKLPDKARISSLKKSTNQHGTSIDELTSTVKRPSVQKLTYAQDLVSNTSSDSEDNDKYRKLISSLDSRHDLKRKRHSNKIRKPTKKKNKEDIQQQFYGDDDAADKHTATTMSPTYSDTSAENNNDSDDLNEEEAELSEDDEPGDSVVNINESDTDEDSTPTLTEDPFKVHFDQQLTSDDIDRLKNGSQNNLQQSFKDEWLDDVTYYPTPVSISTISLPTSGVSDSLQQLHVKQRLINQWNTVNKKCVSPSRVFSPLQERLFNLLSTYRDVLYTKRAFNNADQIRNIYCLHALNHVLKIRHSVLKNNSKIIQAQKENREVAELRDQGFTRPKVLIVVPFRESARKVVETCNHLLLAPDEGQINYKKRFQSEYAGDEEKRNVVRPDDYWQLFAGNTDDHFRIGINITRKVIKLYAPFYNSDIIVASPLGLRTIIGADGDKNRDYDFLSSIDIVIVDQVDVLLMQNWDHVSHLFKHLNLQPAESHDTDFSRVRMWTLDGCVVDSVDGSICQVGLRVPQILPQYRTDQCRTLIFVPSYFDFVRIRNCLKKEEIKFDCISESTNSSRISRIRAYFTDNKISILLYTERFHFFRRYKIRGIRHVIFYGLPMYAVFYPEIINMIETDSSQLKSASIPGTTCTVLYTKYDIYQLNRIVGTERCRQLLTSSKKTHLFTN</sequence>
<evidence type="ECO:0000256" key="3">
    <source>
        <dbReference type="ARBA" id="ARBA00023242"/>
    </source>
</evidence>
<dbReference type="Gene3D" id="3.40.50.300">
    <property type="entry name" value="P-loop containing nucleotide triphosphate hydrolases"/>
    <property type="match status" value="1"/>
</dbReference>
<proteinExistence type="inferred from homology"/>
<dbReference type="RefSeq" id="XP_002113305.1">
    <property type="nucleotide sequence ID" value="XM_002113269.1"/>
</dbReference>
<dbReference type="AlphaFoldDB" id="B3RZ47"/>
<dbReference type="Proteomes" id="UP000009022">
    <property type="component" value="Unassembled WGS sequence"/>
</dbReference>
<feature type="compositionally biased region" description="Polar residues" evidence="6">
    <location>
        <begin position="58"/>
        <end position="74"/>
    </location>
</feature>
<evidence type="ECO:0000259" key="7">
    <source>
        <dbReference type="Pfam" id="PF06862"/>
    </source>
</evidence>
<dbReference type="STRING" id="10228.B3RZ47"/>
<feature type="region of interest" description="Disordered" evidence="6">
    <location>
        <begin position="42"/>
        <end position="74"/>
    </location>
</feature>
<dbReference type="OMA" id="AYEDSTH"/>
<gene>
    <name evidence="9" type="ORF">TRIADDRAFT_57324</name>
</gene>
<dbReference type="GO" id="GO:0005730">
    <property type="term" value="C:nucleolus"/>
    <property type="evidence" value="ECO:0000318"/>
    <property type="project" value="GO_Central"/>
</dbReference>
<evidence type="ECO:0000256" key="2">
    <source>
        <dbReference type="ARBA" id="ARBA00009223"/>
    </source>
</evidence>
<evidence type="ECO:0000256" key="6">
    <source>
        <dbReference type="SAM" id="MobiDB-lite"/>
    </source>
</evidence>
<dbReference type="InParanoid" id="B3RZ47"/>
<dbReference type="GO" id="GO:0019843">
    <property type="term" value="F:rRNA binding"/>
    <property type="evidence" value="ECO:0000318"/>
    <property type="project" value="GO_Central"/>
</dbReference>
<keyword evidence="10" id="KW-1185">Reference proteome</keyword>
<dbReference type="CTD" id="6754879"/>
<reference evidence="9 10" key="1">
    <citation type="journal article" date="2008" name="Nature">
        <title>The Trichoplax genome and the nature of placozoans.</title>
        <authorList>
            <person name="Srivastava M."/>
            <person name="Begovic E."/>
            <person name="Chapman J."/>
            <person name="Putnam N.H."/>
            <person name="Hellsten U."/>
            <person name="Kawashima T."/>
            <person name="Kuo A."/>
            <person name="Mitros T."/>
            <person name="Salamov A."/>
            <person name="Carpenter M.L."/>
            <person name="Signorovitch A.Y."/>
            <person name="Moreno M.A."/>
            <person name="Kamm K."/>
            <person name="Grimwood J."/>
            <person name="Schmutz J."/>
            <person name="Shapiro H."/>
            <person name="Grigoriev I.V."/>
            <person name="Buss L.W."/>
            <person name="Schierwater B."/>
            <person name="Dellaporta S.L."/>
            <person name="Rokhsar D.S."/>
        </authorList>
    </citation>
    <scope>NUCLEOTIDE SEQUENCE [LARGE SCALE GENOMIC DNA]</scope>
    <source>
        <strain evidence="9 10">Grell-BS-1999</strain>
    </source>
</reference>
<dbReference type="InterPro" id="IPR053940">
    <property type="entry name" value="UTP25_NTPase-like"/>
</dbReference>
<accession>B3RZ47</accession>
<comment type="similarity">
    <text evidence="2">Belongs to the UTP25 family.</text>
</comment>
<evidence type="ECO:0000256" key="4">
    <source>
        <dbReference type="ARBA" id="ARBA00024421"/>
    </source>
</evidence>
<feature type="compositionally biased region" description="Basic residues" evidence="6">
    <location>
        <begin position="116"/>
        <end position="133"/>
    </location>
</feature>
<organism evidence="9 10">
    <name type="scientific">Trichoplax adhaerens</name>
    <name type="common">Trichoplax reptans</name>
    <dbReference type="NCBI Taxonomy" id="10228"/>
    <lineage>
        <taxon>Eukaryota</taxon>
        <taxon>Metazoa</taxon>
        <taxon>Placozoa</taxon>
        <taxon>Uniplacotomia</taxon>
        <taxon>Trichoplacea</taxon>
        <taxon>Trichoplacidae</taxon>
        <taxon>Trichoplax</taxon>
    </lineage>
</organism>
<dbReference type="eggNOG" id="KOG2340">
    <property type="taxonomic scope" value="Eukaryota"/>
</dbReference>
<dbReference type="OrthoDB" id="10264378at2759"/>
<evidence type="ECO:0000256" key="5">
    <source>
        <dbReference type="ARBA" id="ARBA00032325"/>
    </source>
</evidence>
<dbReference type="GO" id="GO:0034511">
    <property type="term" value="F:U3 snoRNA binding"/>
    <property type="evidence" value="ECO:0000318"/>
    <property type="project" value="GO_Central"/>
</dbReference>
<dbReference type="PhylomeDB" id="B3RZ47"/>
<dbReference type="EMBL" id="DS985246">
    <property type="protein sequence ID" value="EDV23779.1"/>
    <property type="molecule type" value="Genomic_DNA"/>
</dbReference>
<feature type="region of interest" description="Disordered" evidence="6">
    <location>
        <begin position="109"/>
        <end position="210"/>
    </location>
</feature>
<dbReference type="GO" id="GO:0000462">
    <property type="term" value="P:maturation of SSU-rRNA from tricistronic rRNA transcript (SSU-rRNA, 5.8S rRNA, LSU-rRNA)"/>
    <property type="evidence" value="ECO:0000318"/>
    <property type="project" value="GO_Central"/>
</dbReference>
<dbReference type="PANTHER" id="PTHR12933:SF0">
    <property type="entry name" value="U3 SMALL NUCLEOLAR RNA-ASSOCIATED PROTEIN 25 HOMOLOG"/>
    <property type="match status" value="1"/>
</dbReference>
<dbReference type="HOGENOM" id="CLU_018705_1_1_1"/>
<dbReference type="GeneID" id="6754879"/>